<keyword evidence="3" id="KW-0804">Transcription</keyword>
<feature type="domain" description="HTH araC/xylS-type" evidence="4">
    <location>
        <begin position="228"/>
        <end position="324"/>
    </location>
</feature>
<dbReference type="Proteomes" id="UP001285263">
    <property type="component" value="Unassembled WGS sequence"/>
</dbReference>
<dbReference type="EMBL" id="JAXCLA010000005">
    <property type="protein sequence ID" value="MDY0746024.1"/>
    <property type="molecule type" value="Genomic_DNA"/>
</dbReference>
<evidence type="ECO:0000256" key="2">
    <source>
        <dbReference type="ARBA" id="ARBA00023125"/>
    </source>
</evidence>
<name>A0ABU5DL74_9BURK</name>
<proteinExistence type="predicted"/>
<evidence type="ECO:0000256" key="3">
    <source>
        <dbReference type="ARBA" id="ARBA00023163"/>
    </source>
</evidence>
<dbReference type="InterPro" id="IPR018060">
    <property type="entry name" value="HTH_AraC"/>
</dbReference>
<dbReference type="Pfam" id="PF12833">
    <property type="entry name" value="HTH_18"/>
    <property type="match status" value="1"/>
</dbReference>
<reference evidence="5 6" key="1">
    <citation type="submission" date="2023-11" db="EMBL/GenBank/DDBJ databases">
        <title>Paucibacter sp. nov., isolated from fresh soil in Korea.</title>
        <authorList>
            <person name="Le N.T.T."/>
        </authorList>
    </citation>
    <scope>NUCLEOTIDE SEQUENCE [LARGE SCALE GENOMIC DNA]</scope>
    <source>
        <strain evidence="5 6">R3-3</strain>
    </source>
</reference>
<dbReference type="SUPFAM" id="SSF46689">
    <property type="entry name" value="Homeodomain-like"/>
    <property type="match status" value="1"/>
</dbReference>
<dbReference type="PANTHER" id="PTHR47894">
    <property type="entry name" value="HTH-TYPE TRANSCRIPTIONAL REGULATOR GADX"/>
    <property type="match status" value="1"/>
</dbReference>
<dbReference type="SMART" id="SM00342">
    <property type="entry name" value="HTH_ARAC"/>
    <property type="match status" value="1"/>
</dbReference>
<keyword evidence="2" id="KW-0238">DNA-binding</keyword>
<evidence type="ECO:0000259" key="4">
    <source>
        <dbReference type="PROSITE" id="PS01124"/>
    </source>
</evidence>
<organism evidence="5 6">
    <name type="scientific">Roseateles agri</name>
    <dbReference type="NCBI Taxonomy" id="3098619"/>
    <lineage>
        <taxon>Bacteria</taxon>
        <taxon>Pseudomonadati</taxon>
        <taxon>Pseudomonadota</taxon>
        <taxon>Betaproteobacteria</taxon>
        <taxon>Burkholderiales</taxon>
        <taxon>Sphaerotilaceae</taxon>
        <taxon>Roseateles</taxon>
    </lineage>
</organism>
<dbReference type="Gene3D" id="1.10.10.60">
    <property type="entry name" value="Homeodomain-like"/>
    <property type="match status" value="1"/>
</dbReference>
<evidence type="ECO:0000256" key="1">
    <source>
        <dbReference type="ARBA" id="ARBA00023015"/>
    </source>
</evidence>
<dbReference type="PANTHER" id="PTHR47894:SF1">
    <property type="entry name" value="HTH-TYPE TRANSCRIPTIONAL REGULATOR VQSM"/>
    <property type="match status" value="1"/>
</dbReference>
<evidence type="ECO:0000313" key="6">
    <source>
        <dbReference type="Proteomes" id="UP001285263"/>
    </source>
</evidence>
<dbReference type="RefSeq" id="WP_320423927.1">
    <property type="nucleotide sequence ID" value="NZ_JAXCLA010000005.1"/>
</dbReference>
<accession>A0ABU5DL74</accession>
<sequence length="327" mass="35365">MHPFAGVLAVAQEQDWTDPALFPSFTAGSGAGLPTQPYCSYAEARESLQRALHHHHSLELAILSGARKSLPHLGVMGLGLMSHATLGGSLEFGMRYQLVAGSMLQLRLAQDGAEAAIVADELFDDPEMRPFLAIDHLATALNSIRQVTMAPLGVLKRVEFAFDAPGLRSGLQDLFGAPVTFGAACNRIVFDASHLALRLNFHNTASVEISRQACERELAARGLGQDGSGLRDRLFDAEGRLLPLPAVAASMGLSLRSLHRAMAREGIRYSDLHEQQGRQRAEGLLLSGMPTSAVAEALQFSDQRSFVRAFERWTGSSPAAWRKLRSA</sequence>
<gene>
    <name evidence="5" type="ORF">SNE35_15995</name>
</gene>
<dbReference type="Pfam" id="PF12625">
    <property type="entry name" value="Arabinose_bd"/>
    <property type="match status" value="1"/>
</dbReference>
<evidence type="ECO:0000313" key="5">
    <source>
        <dbReference type="EMBL" id="MDY0746024.1"/>
    </source>
</evidence>
<dbReference type="PROSITE" id="PS01124">
    <property type="entry name" value="HTH_ARAC_FAMILY_2"/>
    <property type="match status" value="1"/>
</dbReference>
<dbReference type="InterPro" id="IPR009057">
    <property type="entry name" value="Homeodomain-like_sf"/>
</dbReference>
<protein>
    <submittedName>
        <fullName evidence="5">AraC family transcriptional regulator ligand-binding domain-containing protein</fullName>
    </submittedName>
</protein>
<keyword evidence="1" id="KW-0805">Transcription regulation</keyword>
<keyword evidence="6" id="KW-1185">Reference proteome</keyword>
<dbReference type="InterPro" id="IPR032687">
    <property type="entry name" value="AraC-type_N"/>
</dbReference>
<comment type="caution">
    <text evidence="5">The sequence shown here is derived from an EMBL/GenBank/DDBJ whole genome shotgun (WGS) entry which is preliminary data.</text>
</comment>